<dbReference type="SUPFAM" id="SSF47807">
    <property type="entry name" value="5' to 3' exonuclease, C-terminal subdomain"/>
    <property type="match status" value="1"/>
</dbReference>
<evidence type="ECO:0000256" key="3">
    <source>
        <dbReference type="ARBA" id="ARBA00020324"/>
    </source>
</evidence>
<sequence>MDFYGNGILIEKRRLNEVLSIQNSFYSFEKFRYMCILSGCDYLPSLPGIGLVKACKVLKTARQQDLRQLLKKLPTYLKMNLAVTDEYVEKFICADNTFLYQLVFDPLQRKMIPLNPYAPEVDTSQLDYAGRYPLPLLACS</sequence>
<name>A0AAV4HCE1_9GAST</name>
<keyword evidence="11 13" id="KW-0234">DNA repair</keyword>
<evidence type="ECO:0000256" key="4">
    <source>
        <dbReference type="ARBA" id="ARBA00022722"/>
    </source>
</evidence>
<dbReference type="InterPro" id="IPR006084">
    <property type="entry name" value="XPG/Rad2"/>
</dbReference>
<dbReference type="AlphaFoldDB" id="A0AAV4HCE1"/>
<evidence type="ECO:0000256" key="8">
    <source>
        <dbReference type="ARBA" id="ARBA00022801"/>
    </source>
</evidence>
<dbReference type="Proteomes" id="UP000762676">
    <property type="component" value="Unassembled WGS sequence"/>
</dbReference>
<keyword evidence="5 13" id="KW-0479">Metal-binding</keyword>
<dbReference type="GO" id="GO:0035312">
    <property type="term" value="F:5'-3' DNA exonuclease activity"/>
    <property type="evidence" value="ECO:0007669"/>
    <property type="project" value="UniProtKB-UniRule"/>
</dbReference>
<evidence type="ECO:0000256" key="7">
    <source>
        <dbReference type="ARBA" id="ARBA00022769"/>
    </source>
</evidence>
<keyword evidence="12 13" id="KW-0539">Nucleus</keyword>
<dbReference type="EMBL" id="BMAT01012554">
    <property type="protein sequence ID" value="GFR94500.1"/>
    <property type="molecule type" value="Genomic_DNA"/>
</dbReference>
<dbReference type="Gene3D" id="1.10.150.20">
    <property type="entry name" value="5' to 3' exonuclease, C-terminal subdomain"/>
    <property type="match status" value="1"/>
</dbReference>
<comment type="caution">
    <text evidence="14">The sequence shown here is derived from an EMBL/GenBank/DDBJ whole genome shotgun (WGS) entry which is preliminary data.</text>
</comment>
<comment type="cofactor">
    <cofactor evidence="13">
        <name>Mg(2+)</name>
        <dbReference type="ChEBI" id="CHEBI:18420"/>
    </cofactor>
    <text evidence="13">Binds 2 magnesium ions per subunit. They probably participate in the reaction catalyzed by the enzyme. May bind an additional third magnesium ion after substrate binding.</text>
</comment>
<dbReference type="GO" id="GO:0003677">
    <property type="term" value="F:DNA binding"/>
    <property type="evidence" value="ECO:0007669"/>
    <property type="project" value="UniProtKB-UniRule"/>
</dbReference>
<keyword evidence="9 13" id="KW-0460">Magnesium</keyword>
<dbReference type="GO" id="GO:0006310">
    <property type="term" value="P:DNA recombination"/>
    <property type="evidence" value="ECO:0007669"/>
    <property type="project" value="TreeGrafter"/>
</dbReference>
<evidence type="ECO:0000256" key="10">
    <source>
        <dbReference type="ARBA" id="ARBA00022881"/>
    </source>
</evidence>
<proteinExistence type="inferred from homology"/>
<dbReference type="CDD" id="cd09908">
    <property type="entry name" value="H3TH_EXO1"/>
    <property type="match status" value="1"/>
</dbReference>
<dbReference type="InterPro" id="IPR036279">
    <property type="entry name" value="5-3_exonuclease_C_sf"/>
</dbReference>
<dbReference type="EC" id="3.1.-.-" evidence="13"/>
<evidence type="ECO:0000256" key="6">
    <source>
        <dbReference type="ARBA" id="ARBA00022763"/>
    </source>
</evidence>
<evidence type="ECO:0000256" key="12">
    <source>
        <dbReference type="ARBA" id="ARBA00023242"/>
    </source>
</evidence>
<organism evidence="14 15">
    <name type="scientific">Elysia marginata</name>
    <dbReference type="NCBI Taxonomy" id="1093978"/>
    <lineage>
        <taxon>Eukaryota</taxon>
        <taxon>Metazoa</taxon>
        <taxon>Spiralia</taxon>
        <taxon>Lophotrochozoa</taxon>
        <taxon>Mollusca</taxon>
        <taxon>Gastropoda</taxon>
        <taxon>Heterobranchia</taxon>
        <taxon>Euthyneura</taxon>
        <taxon>Panpulmonata</taxon>
        <taxon>Sacoglossa</taxon>
        <taxon>Placobranchoidea</taxon>
        <taxon>Plakobranchidae</taxon>
        <taxon>Elysia</taxon>
    </lineage>
</organism>
<keyword evidence="4 13" id="KW-0540">Nuclease</keyword>
<evidence type="ECO:0000256" key="2">
    <source>
        <dbReference type="ARBA" id="ARBA00010563"/>
    </source>
</evidence>
<evidence type="ECO:0000256" key="13">
    <source>
        <dbReference type="RuleBase" id="RU910737"/>
    </source>
</evidence>
<keyword evidence="13 14" id="KW-0269">Exonuclease</keyword>
<comment type="similarity">
    <text evidence="2 13">Belongs to the XPG/RAD2 endonuclease family. EXO1 subfamily.</text>
</comment>
<keyword evidence="15" id="KW-1185">Reference proteome</keyword>
<evidence type="ECO:0000256" key="1">
    <source>
        <dbReference type="ARBA" id="ARBA00004123"/>
    </source>
</evidence>
<comment type="function">
    <text evidence="13">5'-&gt;3' double-stranded DNA exonuclease which may also possess a cryptic 3'-&gt;5' double-stranded DNA exonuclease activity. Functions in DNA mismatch repair.</text>
</comment>
<dbReference type="GO" id="GO:0005634">
    <property type="term" value="C:nucleus"/>
    <property type="evidence" value="ECO:0007669"/>
    <property type="project" value="UniProtKB-SubCell"/>
</dbReference>
<dbReference type="PANTHER" id="PTHR11081">
    <property type="entry name" value="FLAP ENDONUCLEASE FAMILY MEMBER"/>
    <property type="match status" value="1"/>
</dbReference>
<dbReference type="FunFam" id="1.10.150.20:FF:000011">
    <property type="entry name" value="exonuclease 1"/>
    <property type="match status" value="1"/>
</dbReference>
<evidence type="ECO:0000313" key="15">
    <source>
        <dbReference type="Proteomes" id="UP000762676"/>
    </source>
</evidence>
<dbReference type="InterPro" id="IPR008918">
    <property type="entry name" value="HhH2"/>
</dbReference>
<keyword evidence="8 13" id="KW-0378">Hydrolase</keyword>
<keyword evidence="7 13" id="KW-0228">DNA excision</keyword>
<dbReference type="InterPro" id="IPR037315">
    <property type="entry name" value="EXO1_H3TH"/>
</dbReference>
<comment type="subcellular location">
    <subcellularLocation>
        <location evidence="1 13">Nucleus</location>
    </subcellularLocation>
</comment>
<evidence type="ECO:0000256" key="11">
    <source>
        <dbReference type="ARBA" id="ARBA00023204"/>
    </source>
</evidence>
<keyword evidence="10 13" id="KW-0267">Excision nuclease</keyword>
<evidence type="ECO:0000256" key="5">
    <source>
        <dbReference type="ARBA" id="ARBA00022723"/>
    </source>
</evidence>
<dbReference type="GO" id="GO:0017108">
    <property type="term" value="F:5'-flap endonuclease activity"/>
    <property type="evidence" value="ECO:0007669"/>
    <property type="project" value="TreeGrafter"/>
</dbReference>
<evidence type="ECO:0000256" key="9">
    <source>
        <dbReference type="ARBA" id="ARBA00022842"/>
    </source>
</evidence>
<evidence type="ECO:0000313" key="14">
    <source>
        <dbReference type="EMBL" id="GFR94500.1"/>
    </source>
</evidence>
<dbReference type="SMART" id="SM00279">
    <property type="entry name" value="HhH2"/>
    <property type="match status" value="1"/>
</dbReference>
<dbReference type="GO" id="GO:0046872">
    <property type="term" value="F:metal ion binding"/>
    <property type="evidence" value="ECO:0007669"/>
    <property type="project" value="UniProtKB-UniRule"/>
</dbReference>
<protein>
    <recommendedName>
        <fullName evidence="3 13">Exonuclease 1</fullName>
        <ecNumber evidence="13">3.1.-.-</ecNumber>
    </recommendedName>
</protein>
<keyword evidence="6 13" id="KW-0227">DNA damage</keyword>
<reference evidence="14 15" key="1">
    <citation type="journal article" date="2021" name="Elife">
        <title>Chloroplast acquisition without the gene transfer in kleptoplastic sea slugs, Plakobranchus ocellatus.</title>
        <authorList>
            <person name="Maeda T."/>
            <person name="Takahashi S."/>
            <person name="Yoshida T."/>
            <person name="Shimamura S."/>
            <person name="Takaki Y."/>
            <person name="Nagai Y."/>
            <person name="Toyoda A."/>
            <person name="Suzuki Y."/>
            <person name="Arimoto A."/>
            <person name="Ishii H."/>
            <person name="Satoh N."/>
            <person name="Nishiyama T."/>
            <person name="Hasebe M."/>
            <person name="Maruyama T."/>
            <person name="Minagawa J."/>
            <person name="Obokata J."/>
            <person name="Shigenobu S."/>
        </authorList>
    </citation>
    <scope>NUCLEOTIDE SEQUENCE [LARGE SCALE GENOMIC DNA]</scope>
</reference>
<dbReference type="GO" id="GO:0006298">
    <property type="term" value="P:mismatch repair"/>
    <property type="evidence" value="ECO:0007669"/>
    <property type="project" value="TreeGrafter"/>
</dbReference>
<keyword evidence="13" id="KW-0238">DNA-binding</keyword>
<dbReference type="PANTHER" id="PTHR11081:SF8">
    <property type="entry name" value="EXONUCLEASE 1"/>
    <property type="match status" value="1"/>
</dbReference>
<gene>
    <name evidence="14" type="ORF">ElyMa_006251000</name>
</gene>
<accession>A0AAV4HCE1</accession>